<name>A0ABY8VH62_9CORY</name>
<dbReference type="RefSeq" id="WP_284826893.1">
    <property type="nucleotide sequence ID" value="NZ_CP126969.1"/>
</dbReference>
<dbReference type="Pfam" id="PF11580">
    <property type="entry name" value="DUF3239"/>
    <property type="match status" value="1"/>
</dbReference>
<accession>A0ABY8VH62</accession>
<evidence type="ECO:0000256" key="1">
    <source>
        <dbReference type="SAM" id="Phobius"/>
    </source>
</evidence>
<dbReference type="Gene3D" id="2.40.410.10">
    <property type="entry name" value="putative membrane protein from Corynebacterium diphtheriae superfamily"/>
    <property type="match status" value="1"/>
</dbReference>
<reference evidence="2 3" key="1">
    <citation type="submission" date="2023-05" db="EMBL/GenBank/DDBJ databases">
        <title>Corynebacterium suedekumii sp. nov. and Corynebacterium breve sp. nov. isolated from raw cow's milk.</title>
        <authorList>
            <person name="Baer M.K."/>
            <person name="Mehl L."/>
            <person name="Hellmuth R."/>
            <person name="Marke G."/>
            <person name="Lipski A."/>
        </authorList>
    </citation>
    <scope>NUCLEOTIDE SEQUENCE [LARGE SCALE GENOMIC DNA]</scope>
    <source>
        <strain evidence="2 3">R4</strain>
    </source>
</reference>
<dbReference type="EMBL" id="CP126969">
    <property type="protein sequence ID" value="WIM68994.1"/>
    <property type="molecule type" value="Genomic_DNA"/>
</dbReference>
<dbReference type="InterPro" id="IPR021632">
    <property type="entry name" value="DUF3239"/>
</dbReference>
<proteinExistence type="predicted"/>
<gene>
    <name evidence="2" type="ORF">QP027_02810</name>
</gene>
<feature type="transmembrane region" description="Helical" evidence="1">
    <location>
        <begin position="26"/>
        <end position="48"/>
    </location>
</feature>
<keyword evidence="1" id="KW-0812">Transmembrane</keyword>
<evidence type="ECO:0000313" key="3">
    <source>
        <dbReference type="Proteomes" id="UP001225598"/>
    </source>
</evidence>
<sequence>MKVFKFDVDEAFAKKNNEMLKDTNRLVISGISLFVLSEIAAVLIWLFVSPDSPWRLLGTLSLALFGLMMLIVAFAVPRSVGNAQSLYDRYPLAAGTIAEVADRDFVIMALVNTNVDPALPPRWGAALRTVTRINGVEPKLGAKIPVVAVQGQRTSRDTDHWHEISPMPIAWGTPDQEVVAEARKAIPQDHWQKLEKARKRLDEVKATPNNLLVL</sequence>
<evidence type="ECO:0000313" key="2">
    <source>
        <dbReference type="EMBL" id="WIM68994.1"/>
    </source>
</evidence>
<keyword evidence="1" id="KW-1133">Transmembrane helix</keyword>
<protein>
    <submittedName>
        <fullName evidence="2">DUF3239 domain-containing protein</fullName>
    </submittedName>
</protein>
<keyword evidence="3" id="KW-1185">Reference proteome</keyword>
<organism evidence="2 3">
    <name type="scientific">Corynebacterium breve</name>
    <dbReference type="NCBI Taxonomy" id="3049799"/>
    <lineage>
        <taxon>Bacteria</taxon>
        <taxon>Bacillati</taxon>
        <taxon>Actinomycetota</taxon>
        <taxon>Actinomycetes</taxon>
        <taxon>Mycobacteriales</taxon>
        <taxon>Corynebacteriaceae</taxon>
        <taxon>Corynebacterium</taxon>
    </lineage>
</organism>
<dbReference type="Proteomes" id="UP001225598">
    <property type="component" value="Chromosome"/>
</dbReference>
<keyword evidence="1" id="KW-0472">Membrane</keyword>
<dbReference type="InterPro" id="IPR023124">
    <property type="entry name" value="DUF3239_dom_sf"/>
</dbReference>
<feature type="transmembrane region" description="Helical" evidence="1">
    <location>
        <begin position="54"/>
        <end position="76"/>
    </location>
</feature>